<evidence type="ECO:0000313" key="6">
    <source>
        <dbReference type="Proteomes" id="UP000006872"/>
    </source>
</evidence>
<evidence type="ECO:0000259" key="4">
    <source>
        <dbReference type="PROSITE" id="PS01124"/>
    </source>
</evidence>
<sequence>MHQTFNWSTSNGEMEDKFSEFDSILSKSLIKVTTVISNPADFWCHLSSHHAGLFSVTDINGSVKQSRRSAKDLARSESDAFHLVYSGLPWLFVNHLGHELPVPAGTLVLIDTRKQYISSLPEGFLNRTVTLPREWLQTWIPEPEKIIELNLCHLSGWGKVIASYIENLSPQYLEKNDFQSSLLLDQLGVMLSFLYNEVVCENASPGHFSHDRHYQRIVDSLQQRHTNILLKAEEIAHEVGMSIRNLHRVMANQGTSYGQVLMNFRAQTALRMLKADKYDELSISEIARRAGFVDTSHFSRVCKKHFGLSPGQIRKNRDSHR</sequence>
<protein>
    <submittedName>
        <fullName evidence="5">Transcriptional regulator, AraC family</fullName>
    </submittedName>
</protein>
<dbReference type="EMBL" id="CP002272">
    <property type="protein sequence ID" value="ADO48893.1"/>
    <property type="molecule type" value="Genomic_DNA"/>
</dbReference>
<dbReference type="PANTHER" id="PTHR43280">
    <property type="entry name" value="ARAC-FAMILY TRANSCRIPTIONAL REGULATOR"/>
    <property type="match status" value="1"/>
</dbReference>
<dbReference type="PRINTS" id="PR00032">
    <property type="entry name" value="HTHARAC"/>
</dbReference>
<proteinExistence type="predicted"/>
<dbReference type="AlphaFoldDB" id="E3GBD0"/>
<keyword evidence="1" id="KW-0805">Transcription regulation</keyword>
<dbReference type="Pfam" id="PF12833">
    <property type="entry name" value="HTH_18"/>
    <property type="match status" value="1"/>
</dbReference>
<dbReference type="InterPro" id="IPR020449">
    <property type="entry name" value="Tscrpt_reg_AraC-type_HTH"/>
</dbReference>
<dbReference type="KEGG" id="esc:Entcl_2643"/>
<dbReference type="InterPro" id="IPR009057">
    <property type="entry name" value="Homeodomain-like_sf"/>
</dbReference>
<reference evidence="5 6" key="2">
    <citation type="journal article" date="2011" name="Stand. Genomic Sci.">
        <title>Complete genome sequence of 'Enterobacter lignolyticus' SCF1.</title>
        <authorList>
            <person name="Deangelis K.M."/>
            <person name="D'Haeseleer P."/>
            <person name="Chivian D."/>
            <person name="Fortney J.L."/>
            <person name="Khudyakov J."/>
            <person name="Simmons B."/>
            <person name="Woo H."/>
            <person name="Arkin A.P."/>
            <person name="Davenport K.W."/>
            <person name="Goodwin L."/>
            <person name="Chen A."/>
            <person name="Ivanova N."/>
            <person name="Kyrpides N.C."/>
            <person name="Mavromatis K."/>
            <person name="Woyke T."/>
            <person name="Hazen T.C."/>
        </authorList>
    </citation>
    <scope>NUCLEOTIDE SEQUENCE [LARGE SCALE GENOMIC DNA]</scope>
    <source>
        <strain evidence="5 6">SCF1</strain>
    </source>
</reference>
<dbReference type="Proteomes" id="UP000006872">
    <property type="component" value="Chromosome"/>
</dbReference>
<dbReference type="STRING" id="701347.Entcl_2643"/>
<dbReference type="eggNOG" id="COG2207">
    <property type="taxonomic scope" value="Bacteria"/>
</dbReference>
<dbReference type="GO" id="GO:0043565">
    <property type="term" value="F:sequence-specific DNA binding"/>
    <property type="evidence" value="ECO:0007669"/>
    <property type="project" value="InterPro"/>
</dbReference>
<dbReference type="PROSITE" id="PS01124">
    <property type="entry name" value="HTH_ARAC_FAMILY_2"/>
    <property type="match status" value="1"/>
</dbReference>
<dbReference type="SUPFAM" id="SSF46689">
    <property type="entry name" value="Homeodomain-like"/>
    <property type="match status" value="1"/>
</dbReference>
<dbReference type="SMART" id="SM00342">
    <property type="entry name" value="HTH_ARAC"/>
    <property type="match status" value="1"/>
</dbReference>
<keyword evidence="2" id="KW-0238">DNA-binding</keyword>
<organism evidence="5 6">
    <name type="scientific">Enterobacter lignolyticus (strain SCF1)</name>
    <dbReference type="NCBI Taxonomy" id="701347"/>
    <lineage>
        <taxon>Bacteria</taxon>
        <taxon>Pseudomonadati</taxon>
        <taxon>Pseudomonadota</taxon>
        <taxon>Gammaproteobacteria</taxon>
        <taxon>Enterobacterales</taxon>
        <taxon>Enterobacteriaceae</taxon>
        <taxon>Pluralibacter</taxon>
    </lineage>
</organism>
<dbReference type="PANTHER" id="PTHR43280:SF2">
    <property type="entry name" value="HTH-TYPE TRANSCRIPTIONAL REGULATOR EXSA"/>
    <property type="match status" value="1"/>
</dbReference>
<evidence type="ECO:0000313" key="5">
    <source>
        <dbReference type="EMBL" id="ADO48893.1"/>
    </source>
</evidence>
<keyword evidence="3" id="KW-0804">Transcription</keyword>
<gene>
    <name evidence="5" type="ordered locus">Entcl_2643</name>
</gene>
<reference evidence="6" key="1">
    <citation type="submission" date="2010-10" db="EMBL/GenBank/DDBJ databases">
        <title>Complete sequence of Enterobacter cloacae SCF1.</title>
        <authorList>
            <consortium name="US DOE Joint Genome Institute"/>
            <person name="Lucas S."/>
            <person name="Copeland A."/>
            <person name="Lapidus A."/>
            <person name="Cheng J.-F."/>
            <person name="Bruce D."/>
            <person name="Goodwin L."/>
            <person name="Pitluck S."/>
            <person name="Davenport K."/>
            <person name="Detter J.C."/>
            <person name="Han C."/>
            <person name="Tapia R."/>
            <person name="Land M."/>
            <person name="Hauser L."/>
            <person name="Chang Y.-J."/>
            <person name="Jeffries C."/>
            <person name="Kyrpides N."/>
            <person name="Ivanova N."/>
            <person name="Mikhailova N."/>
            <person name="DeAngelis K."/>
            <person name="Arkin A.P."/>
            <person name="Chivian D."/>
            <person name="Edwards B."/>
            <person name="Woo H."/>
            <person name="Hazen T.C."/>
            <person name="Woyke T."/>
        </authorList>
    </citation>
    <scope>NUCLEOTIDE SEQUENCE [LARGE SCALE GENOMIC DNA]</scope>
    <source>
        <strain evidence="6">SCF1</strain>
    </source>
</reference>
<dbReference type="HOGENOM" id="CLU_049704_5_0_6"/>
<keyword evidence="6" id="KW-1185">Reference proteome</keyword>
<evidence type="ECO:0000256" key="2">
    <source>
        <dbReference type="ARBA" id="ARBA00023125"/>
    </source>
</evidence>
<dbReference type="InterPro" id="IPR018060">
    <property type="entry name" value="HTH_AraC"/>
</dbReference>
<evidence type="ECO:0000256" key="3">
    <source>
        <dbReference type="ARBA" id="ARBA00023163"/>
    </source>
</evidence>
<dbReference type="Gene3D" id="1.10.10.60">
    <property type="entry name" value="Homeodomain-like"/>
    <property type="match status" value="1"/>
</dbReference>
<name>E3GBD0_ENTLS</name>
<evidence type="ECO:0000256" key="1">
    <source>
        <dbReference type="ARBA" id="ARBA00023015"/>
    </source>
</evidence>
<dbReference type="GO" id="GO:0003700">
    <property type="term" value="F:DNA-binding transcription factor activity"/>
    <property type="evidence" value="ECO:0007669"/>
    <property type="project" value="InterPro"/>
</dbReference>
<feature type="domain" description="HTH araC/xylS-type" evidence="4">
    <location>
        <begin position="211"/>
        <end position="316"/>
    </location>
</feature>
<accession>E3GBD0</accession>